<dbReference type="RefSeq" id="XP_024717403.1">
    <property type="nucleotide sequence ID" value="XM_024869437.1"/>
</dbReference>
<dbReference type="GO" id="GO:0003700">
    <property type="term" value="F:DNA-binding transcription factor activity"/>
    <property type="evidence" value="ECO:0007669"/>
    <property type="project" value="UniProtKB-UniRule"/>
</dbReference>
<dbReference type="FunCoup" id="A0A2T3ARV7">
    <property type="interactions" value="698"/>
</dbReference>
<dbReference type="Gene3D" id="1.10.10.10">
    <property type="entry name" value="Winged helix-like DNA-binding domain superfamily/Winged helix DNA-binding domain"/>
    <property type="match status" value="1"/>
</dbReference>
<evidence type="ECO:0000313" key="18">
    <source>
        <dbReference type="Proteomes" id="UP000241818"/>
    </source>
</evidence>
<evidence type="ECO:0000256" key="3">
    <source>
        <dbReference type="ARBA" id="ARBA00022553"/>
    </source>
</evidence>
<protein>
    <recommendedName>
        <fullName evidence="12">Transcription factor</fullName>
    </recommendedName>
</protein>
<feature type="region of interest" description="Disordered" evidence="15">
    <location>
        <begin position="495"/>
        <end position="514"/>
    </location>
</feature>
<keyword evidence="5 12" id="KW-0805">Transcription regulation</keyword>
<accession>A0A2T3ARV7</accession>
<dbReference type="GO" id="GO:0005634">
    <property type="term" value="C:nucleus"/>
    <property type="evidence" value="ECO:0007669"/>
    <property type="project" value="UniProtKB-SubCell"/>
</dbReference>
<evidence type="ECO:0000256" key="1">
    <source>
        <dbReference type="ARBA" id="ARBA00004123"/>
    </source>
</evidence>
<dbReference type="Pfam" id="PF00447">
    <property type="entry name" value="HSF_DNA-bind"/>
    <property type="match status" value="1"/>
</dbReference>
<dbReference type="InterPro" id="IPR036388">
    <property type="entry name" value="WH-like_DNA-bd_sf"/>
</dbReference>
<dbReference type="PIRSF" id="PIRSF002595">
    <property type="entry name" value="RR_SKN7"/>
    <property type="match status" value="1"/>
</dbReference>
<keyword evidence="7 12" id="KW-0238">DNA-binding</keyword>
<comment type="function">
    <text evidence="10">Transcription factor that is part of a SLN1-YPD1-SKN7 two-component regulatory system, which controls gene expression in response to changes in the osmolarity of the extracellular environment. Under low osmotic conditions, phosphorylated and activated by the phosphorelay intermediate protein YPD1. Also activated in response to oxidative stress, independent on the two-component regulatory system. Regulates heat shock genes in response to oxidative stress and genes involved in cell wall integrity in response to osmotic changes.</text>
</comment>
<feature type="domain" description="Response regulatory" evidence="16">
    <location>
        <begin position="368"/>
        <end position="484"/>
    </location>
</feature>
<dbReference type="PANTHER" id="PTHR45339:SF1">
    <property type="entry name" value="HYBRID SIGNAL TRANSDUCTION HISTIDINE KINASE J"/>
    <property type="match status" value="1"/>
</dbReference>
<name>A0A2T3ARV7_AMORE</name>
<dbReference type="FunFam" id="1.10.10.10:FF:000380">
    <property type="entry name" value="Transcription factor SKN7"/>
    <property type="match status" value="1"/>
</dbReference>
<evidence type="ECO:0000256" key="8">
    <source>
        <dbReference type="ARBA" id="ARBA00023163"/>
    </source>
</evidence>
<evidence type="ECO:0000256" key="4">
    <source>
        <dbReference type="ARBA" id="ARBA00023012"/>
    </source>
</evidence>
<comment type="subcellular location">
    <subcellularLocation>
        <location evidence="1 12">Nucleus</location>
    </subcellularLocation>
</comment>
<dbReference type="PROSITE" id="PS50110">
    <property type="entry name" value="RESPONSE_REGULATORY"/>
    <property type="match status" value="1"/>
</dbReference>
<evidence type="ECO:0000256" key="14">
    <source>
        <dbReference type="SAM" id="Coils"/>
    </source>
</evidence>
<dbReference type="PROSITE" id="PS00434">
    <property type="entry name" value="HSF_DOMAIN"/>
    <property type="match status" value="1"/>
</dbReference>
<evidence type="ECO:0000256" key="9">
    <source>
        <dbReference type="ARBA" id="ARBA00023242"/>
    </source>
</evidence>
<dbReference type="Proteomes" id="UP000241818">
    <property type="component" value="Unassembled WGS sequence"/>
</dbReference>
<dbReference type="GO" id="GO:0006357">
    <property type="term" value="P:regulation of transcription by RNA polymerase II"/>
    <property type="evidence" value="ECO:0007669"/>
    <property type="project" value="UniProtKB-UniRule"/>
</dbReference>
<dbReference type="GO" id="GO:0000156">
    <property type="term" value="F:phosphorelay response regulator activity"/>
    <property type="evidence" value="ECO:0007669"/>
    <property type="project" value="InterPro"/>
</dbReference>
<dbReference type="FunFam" id="3.40.50.2300:FF:000212">
    <property type="entry name" value="Stress response regulator/HFS transcription factor"/>
    <property type="match status" value="1"/>
</dbReference>
<dbReference type="PRINTS" id="PR00056">
    <property type="entry name" value="HSFDOMAIN"/>
</dbReference>
<dbReference type="SMART" id="SM00415">
    <property type="entry name" value="HSF"/>
    <property type="match status" value="1"/>
</dbReference>
<evidence type="ECO:0000256" key="10">
    <source>
        <dbReference type="ARBA" id="ARBA00057149"/>
    </source>
</evidence>
<evidence type="ECO:0000256" key="5">
    <source>
        <dbReference type="ARBA" id="ARBA00023015"/>
    </source>
</evidence>
<sequence>MDKGGDAGGQAANNSSDFVRKLYKMLEDPSYESIVRWGEGGESFVVLENEKFTKLILPKHFKHSNFASFVRQLNKYDFHKVRQNNEDNTPSPYGPNAWEFKHPEFQANKKDSLDNIRRKAPAPRKSAQNSEDQFPAQQMDLVNSQLMATQQQLQQLSERYQDLAQGHMVLLQQVVQLQKFIKNHDGVMHRVIGFLHGVDAQRRNNRIRAPFAANGSGMGVGDPLSNDPADDHPASPLQQASELLAEFSAESLPNKELEQMTHDYHLRHDYSTPPNDQCGPTIASHSETPSAHIGYQAGNDLDNMVYPVGHTNGIDPINSEHIHNIPYALPPNGMLQVEPMPEMIPEGSASASRKKGNIDSVWGMTKPRILLVEDDKVCARIGSKFLQAFECGVETARDGLEAVNKINNAANHFDLILMDIIMPHLDGVSATVCIREIRPNIPIIAMTSNIRADDIDMYFRYGMNDVLPKPFTKEGMLRSLEKHLAQFKKTAQFPNPAQMAHPSGFVTSSQSHTPLGLNMTQLSAAQSIKDETSPGKSPAPATTWQSPNQLPGPSPLVGSSPASYMQQPMRDTGPYGITRGTHAHPQPVFAGQNPAAMAGPRGQPHRRQMTEMAGTSGPDEHPEKRQRMYPPPPPPPPPQGNFTQ</sequence>
<proteinExistence type="inferred from homology"/>
<dbReference type="GeneID" id="36577518"/>
<dbReference type="CDD" id="cd17546">
    <property type="entry name" value="REC_hyHK_CKI1_RcsC-like"/>
    <property type="match status" value="1"/>
</dbReference>
<dbReference type="GO" id="GO:0043565">
    <property type="term" value="F:sequence-specific DNA binding"/>
    <property type="evidence" value="ECO:0007669"/>
    <property type="project" value="InterPro"/>
</dbReference>
<evidence type="ECO:0000256" key="6">
    <source>
        <dbReference type="ARBA" id="ARBA00023054"/>
    </source>
</evidence>
<gene>
    <name evidence="17" type="ORF">M430DRAFT_69544</name>
</gene>
<dbReference type="InterPro" id="IPR036390">
    <property type="entry name" value="WH_DNA-bd_sf"/>
</dbReference>
<dbReference type="AlphaFoldDB" id="A0A2T3ARV7"/>
<feature type="compositionally biased region" description="Polar residues" evidence="15">
    <location>
        <begin position="540"/>
        <end position="549"/>
    </location>
</feature>
<dbReference type="InterPro" id="IPR014402">
    <property type="entry name" value="Sig_transdc_resp-reg_Skn7"/>
</dbReference>
<dbReference type="Gene3D" id="3.40.50.2300">
    <property type="match status" value="1"/>
</dbReference>
<feature type="coiled-coil region" evidence="14">
    <location>
        <begin position="139"/>
        <end position="166"/>
    </location>
</feature>
<feature type="compositionally biased region" description="Polar residues" evidence="15">
    <location>
        <begin position="505"/>
        <end position="514"/>
    </location>
</feature>
<comment type="similarity">
    <text evidence="11">Belongs to the SKN7 family.</text>
</comment>
<keyword evidence="9 12" id="KW-0539">Nucleus</keyword>
<dbReference type="InParanoid" id="A0A2T3ARV7"/>
<keyword evidence="8 12" id="KW-0804">Transcription</keyword>
<keyword evidence="4" id="KW-0902">Two-component regulatory system</keyword>
<feature type="region of interest" description="Disordered" evidence="15">
    <location>
        <begin position="211"/>
        <end position="235"/>
    </location>
</feature>
<feature type="region of interest" description="Disordered" evidence="15">
    <location>
        <begin position="527"/>
        <end position="644"/>
    </location>
</feature>
<keyword evidence="18" id="KW-1185">Reference proteome</keyword>
<reference evidence="17 18" key="1">
    <citation type="journal article" date="2018" name="New Phytol.">
        <title>Comparative genomics and transcriptomics depict ericoid mycorrhizal fungi as versatile saprotrophs and plant mutualists.</title>
        <authorList>
            <person name="Martino E."/>
            <person name="Morin E."/>
            <person name="Grelet G.A."/>
            <person name="Kuo A."/>
            <person name="Kohler A."/>
            <person name="Daghino S."/>
            <person name="Barry K.W."/>
            <person name="Cichocki N."/>
            <person name="Clum A."/>
            <person name="Dockter R.B."/>
            <person name="Hainaut M."/>
            <person name="Kuo R.C."/>
            <person name="LaButti K."/>
            <person name="Lindahl B.D."/>
            <person name="Lindquist E.A."/>
            <person name="Lipzen A."/>
            <person name="Khouja H.R."/>
            <person name="Magnuson J."/>
            <person name="Murat C."/>
            <person name="Ohm R.A."/>
            <person name="Singer S.W."/>
            <person name="Spatafora J.W."/>
            <person name="Wang M."/>
            <person name="Veneault-Fourrey C."/>
            <person name="Henrissat B."/>
            <person name="Grigoriev I.V."/>
            <person name="Martin F.M."/>
            <person name="Perotto S."/>
        </authorList>
    </citation>
    <scope>NUCLEOTIDE SEQUENCE [LARGE SCALE GENOMIC DNA]</scope>
    <source>
        <strain evidence="17 18">ATCC 22711</strain>
    </source>
</reference>
<evidence type="ECO:0000256" key="11">
    <source>
        <dbReference type="ARBA" id="ARBA00061465"/>
    </source>
</evidence>
<dbReference type="InterPro" id="IPR001789">
    <property type="entry name" value="Sig_transdc_resp-reg_receiver"/>
</dbReference>
<dbReference type="STRING" id="857342.A0A2T3ARV7"/>
<dbReference type="PANTHER" id="PTHR45339">
    <property type="entry name" value="HYBRID SIGNAL TRANSDUCTION HISTIDINE KINASE J"/>
    <property type="match status" value="1"/>
</dbReference>
<evidence type="ECO:0000313" key="17">
    <source>
        <dbReference type="EMBL" id="PSS09105.1"/>
    </source>
</evidence>
<dbReference type="SUPFAM" id="SSF52172">
    <property type="entry name" value="CheY-like"/>
    <property type="match status" value="1"/>
</dbReference>
<dbReference type="SMART" id="SM00448">
    <property type="entry name" value="REC"/>
    <property type="match status" value="1"/>
</dbReference>
<comment type="subunit">
    <text evidence="2">Homotrimer.</text>
</comment>
<dbReference type="EMBL" id="KZ679017">
    <property type="protein sequence ID" value="PSS09105.1"/>
    <property type="molecule type" value="Genomic_DNA"/>
</dbReference>
<evidence type="ECO:0000259" key="16">
    <source>
        <dbReference type="PROSITE" id="PS50110"/>
    </source>
</evidence>
<evidence type="ECO:0000256" key="2">
    <source>
        <dbReference type="ARBA" id="ARBA00011233"/>
    </source>
</evidence>
<dbReference type="SUPFAM" id="SSF46785">
    <property type="entry name" value="Winged helix' DNA-binding domain"/>
    <property type="match status" value="1"/>
</dbReference>
<feature type="modified residue" description="4-aspartylphosphate" evidence="13">
    <location>
        <position position="419"/>
    </location>
</feature>
<evidence type="ECO:0000256" key="15">
    <source>
        <dbReference type="SAM" id="MobiDB-lite"/>
    </source>
</evidence>
<keyword evidence="6 14" id="KW-0175">Coiled coil</keyword>
<dbReference type="InterPro" id="IPR011006">
    <property type="entry name" value="CheY-like_superfamily"/>
</dbReference>
<evidence type="ECO:0000256" key="13">
    <source>
        <dbReference type="PROSITE-ProRule" id="PRU00169"/>
    </source>
</evidence>
<organism evidence="17 18">
    <name type="scientific">Amorphotheca resinae ATCC 22711</name>
    <dbReference type="NCBI Taxonomy" id="857342"/>
    <lineage>
        <taxon>Eukaryota</taxon>
        <taxon>Fungi</taxon>
        <taxon>Dikarya</taxon>
        <taxon>Ascomycota</taxon>
        <taxon>Pezizomycotina</taxon>
        <taxon>Leotiomycetes</taxon>
        <taxon>Helotiales</taxon>
        <taxon>Amorphothecaceae</taxon>
        <taxon>Amorphotheca</taxon>
    </lineage>
</organism>
<dbReference type="OrthoDB" id="424572at2759"/>
<feature type="compositionally biased region" description="Pro residues" evidence="15">
    <location>
        <begin position="629"/>
        <end position="644"/>
    </location>
</feature>
<evidence type="ECO:0000256" key="12">
    <source>
        <dbReference type="PIRNR" id="PIRNR002595"/>
    </source>
</evidence>
<keyword evidence="3 13" id="KW-0597">Phosphoprotein</keyword>
<evidence type="ECO:0000256" key="7">
    <source>
        <dbReference type="ARBA" id="ARBA00023125"/>
    </source>
</evidence>
<dbReference type="Pfam" id="PF00072">
    <property type="entry name" value="Response_reg"/>
    <property type="match status" value="1"/>
</dbReference>
<dbReference type="InterPro" id="IPR000232">
    <property type="entry name" value="HSF_DNA-bd"/>
</dbReference>